<dbReference type="SMART" id="SM00724">
    <property type="entry name" value="TLC"/>
    <property type="match status" value="1"/>
</dbReference>
<dbReference type="InterPro" id="IPR006634">
    <property type="entry name" value="TLC-dom"/>
</dbReference>
<evidence type="ECO:0000256" key="4">
    <source>
        <dbReference type="ARBA" id="ARBA00023136"/>
    </source>
</evidence>
<accession>A0ABD3XKG4</accession>
<reference evidence="8 9" key="1">
    <citation type="submission" date="2024-11" db="EMBL/GenBank/DDBJ databases">
        <title>Chromosome-level genome assembly of the freshwater bivalve Anodonta woodiana.</title>
        <authorList>
            <person name="Chen X."/>
        </authorList>
    </citation>
    <scope>NUCLEOTIDE SEQUENCE [LARGE SCALE GENOMIC DNA]</scope>
    <source>
        <strain evidence="8">MN2024</strain>
        <tissue evidence="8">Gills</tissue>
    </source>
</reference>
<evidence type="ECO:0000259" key="7">
    <source>
        <dbReference type="PROSITE" id="PS50922"/>
    </source>
</evidence>
<feature type="transmembrane region" description="Helical" evidence="6">
    <location>
        <begin position="43"/>
        <end position="63"/>
    </location>
</feature>
<organism evidence="8 9">
    <name type="scientific">Sinanodonta woodiana</name>
    <name type="common">Chinese pond mussel</name>
    <name type="synonym">Anodonta woodiana</name>
    <dbReference type="NCBI Taxonomy" id="1069815"/>
    <lineage>
        <taxon>Eukaryota</taxon>
        <taxon>Metazoa</taxon>
        <taxon>Spiralia</taxon>
        <taxon>Lophotrochozoa</taxon>
        <taxon>Mollusca</taxon>
        <taxon>Bivalvia</taxon>
        <taxon>Autobranchia</taxon>
        <taxon>Heteroconchia</taxon>
        <taxon>Palaeoheterodonta</taxon>
        <taxon>Unionida</taxon>
        <taxon>Unionoidea</taxon>
        <taxon>Unionidae</taxon>
        <taxon>Unioninae</taxon>
        <taxon>Sinanodonta</taxon>
    </lineage>
</organism>
<protein>
    <recommendedName>
        <fullName evidence="7">TLC domain-containing protein</fullName>
    </recommendedName>
</protein>
<dbReference type="GO" id="GO:0016020">
    <property type="term" value="C:membrane"/>
    <property type="evidence" value="ECO:0007669"/>
    <property type="project" value="UniProtKB-SubCell"/>
</dbReference>
<gene>
    <name evidence="8" type="ORF">ACJMK2_026676</name>
</gene>
<comment type="caution">
    <text evidence="8">The sequence shown here is derived from an EMBL/GenBank/DDBJ whole genome shotgun (WGS) entry which is preliminary data.</text>
</comment>
<feature type="transmembrane region" description="Helical" evidence="6">
    <location>
        <begin position="109"/>
        <end position="129"/>
    </location>
</feature>
<evidence type="ECO:0000256" key="3">
    <source>
        <dbReference type="ARBA" id="ARBA00022989"/>
    </source>
</evidence>
<evidence type="ECO:0000256" key="5">
    <source>
        <dbReference type="PROSITE-ProRule" id="PRU00205"/>
    </source>
</evidence>
<evidence type="ECO:0000256" key="2">
    <source>
        <dbReference type="ARBA" id="ARBA00022692"/>
    </source>
</evidence>
<keyword evidence="2 5" id="KW-0812">Transmembrane</keyword>
<dbReference type="AlphaFoldDB" id="A0ABD3XKG4"/>
<feature type="transmembrane region" description="Helical" evidence="6">
    <location>
        <begin position="170"/>
        <end position="190"/>
    </location>
</feature>
<evidence type="ECO:0000313" key="9">
    <source>
        <dbReference type="Proteomes" id="UP001634394"/>
    </source>
</evidence>
<feature type="transmembrane region" description="Helical" evidence="6">
    <location>
        <begin position="83"/>
        <end position="102"/>
    </location>
</feature>
<dbReference type="EMBL" id="JBJQND010000002">
    <property type="protein sequence ID" value="KAL3886697.1"/>
    <property type="molecule type" value="Genomic_DNA"/>
</dbReference>
<proteinExistence type="predicted"/>
<dbReference type="PROSITE" id="PS51257">
    <property type="entry name" value="PROKAR_LIPOPROTEIN"/>
    <property type="match status" value="1"/>
</dbReference>
<dbReference type="PANTHER" id="PTHR31898:SF1">
    <property type="entry name" value="TLC DOMAIN-CONTAINING PROTEIN 5"/>
    <property type="match status" value="1"/>
</dbReference>
<evidence type="ECO:0000256" key="1">
    <source>
        <dbReference type="ARBA" id="ARBA00004141"/>
    </source>
</evidence>
<comment type="subcellular location">
    <subcellularLocation>
        <location evidence="1">Membrane</location>
        <topology evidence="1">Multi-pass membrane protein</topology>
    </subcellularLocation>
</comment>
<dbReference type="PROSITE" id="PS50922">
    <property type="entry name" value="TLC"/>
    <property type="match status" value="1"/>
</dbReference>
<evidence type="ECO:0000313" key="8">
    <source>
        <dbReference type="EMBL" id="KAL3886697.1"/>
    </source>
</evidence>
<dbReference type="PANTHER" id="PTHR31898">
    <property type="entry name" value="TRANSMEMBRANE PROTEIN 136"/>
    <property type="match status" value="1"/>
</dbReference>
<keyword evidence="4 5" id="KW-0472">Membrane</keyword>
<keyword evidence="3 6" id="KW-1133">Transmembrane helix</keyword>
<feature type="transmembrane region" description="Helical" evidence="6">
    <location>
        <begin position="12"/>
        <end position="31"/>
    </location>
</feature>
<dbReference type="Pfam" id="PF03798">
    <property type="entry name" value="TRAM_LAG1_CLN8"/>
    <property type="match status" value="1"/>
</dbReference>
<name>A0ABD3XKG4_SINWO</name>
<dbReference type="Proteomes" id="UP001634394">
    <property type="component" value="Unassembled WGS sequence"/>
</dbReference>
<feature type="transmembrane region" description="Helical" evidence="6">
    <location>
        <begin position="197"/>
        <end position="217"/>
    </location>
</feature>
<keyword evidence="9" id="KW-1185">Reference proteome</keyword>
<dbReference type="InterPro" id="IPR042512">
    <property type="entry name" value="TLCD5"/>
</dbReference>
<sequence>MRLEHSEGATGSIQALLVSCLSWSTLYYLLCKVNSRKSNEWNIRIVTIIHALVITALSMYCAYIDGPWPFTDAGGGNTKLQTFIITLGLGYFLLDLTWCLYFQTEGHVMLLHHSLSILGLSCCFAWGTYGTEMVATLLGAEATNPLLQWRWFLKQTGKHHTWLGEVVDHAFMISFGVLRLIIGSYLLYCYYQQPTDIFGRFGGTCIYIISWAFWFNIMQFAYKKYQKKWRAWKMSADKAKMNGHPVKENEQNETHCNGMIKNGFTHHIKEKKLQ</sequence>
<evidence type="ECO:0000256" key="6">
    <source>
        <dbReference type="SAM" id="Phobius"/>
    </source>
</evidence>
<feature type="domain" description="TLC" evidence="7">
    <location>
        <begin position="36"/>
        <end position="227"/>
    </location>
</feature>